<sequence>MLLLPTKPRRSGASLAAEAGARLRVSCCSQPRGGARHTRNPPRIGRGMRCGGAESSCASSVFAKRHPRRVRAQRAVEPRRVVRVHGKDGGRLSAGRG</sequence>
<protein>
    <submittedName>
        <fullName evidence="1">Uncharacterized protein</fullName>
    </submittedName>
</protein>
<keyword evidence="2" id="KW-1185">Reference proteome</keyword>
<dbReference type="AlphaFoldDB" id="A0A833SK43"/>
<dbReference type="Proteomes" id="UP000602510">
    <property type="component" value="Unassembled WGS sequence"/>
</dbReference>
<reference evidence="1" key="1">
    <citation type="submission" date="2020-04" db="EMBL/GenBank/DDBJ databases">
        <title>Hybrid Assembly of Korean Phytophthora infestans isolates.</title>
        <authorList>
            <person name="Prokchorchik M."/>
            <person name="Lee Y."/>
            <person name="Seo J."/>
            <person name="Cho J.-H."/>
            <person name="Park Y.-E."/>
            <person name="Jang D.-C."/>
            <person name="Im J.-S."/>
            <person name="Choi J.-G."/>
            <person name="Park H.-J."/>
            <person name="Lee G.-B."/>
            <person name="Lee Y.-G."/>
            <person name="Hong S.-Y."/>
            <person name="Cho K."/>
            <person name="Sohn K.H."/>
        </authorList>
    </citation>
    <scope>NUCLEOTIDE SEQUENCE</scope>
    <source>
        <strain evidence="1">KR_1_A1</strain>
    </source>
</reference>
<gene>
    <name evidence="1" type="ORF">GN244_ATG19067</name>
</gene>
<proteinExistence type="predicted"/>
<comment type="caution">
    <text evidence="1">The sequence shown here is derived from an EMBL/GenBank/DDBJ whole genome shotgun (WGS) entry which is preliminary data.</text>
</comment>
<accession>A0A833SK43</accession>
<name>A0A833SK43_PHYIN</name>
<organism evidence="1 2">
    <name type="scientific">Phytophthora infestans</name>
    <name type="common">Potato late blight agent</name>
    <name type="synonym">Botrytis infestans</name>
    <dbReference type="NCBI Taxonomy" id="4787"/>
    <lineage>
        <taxon>Eukaryota</taxon>
        <taxon>Sar</taxon>
        <taxon>Stramenopiles</taxon>
        <taxon>Oomycota</taxon>
        <taxon>Peronosporomycetes</taxon>
        <taxon>Peronosporales</taxon>
        <taxon>Peronosporaceae</taxon>
        <taxon>Phytophthora</taxon>
    </lineage>
</organism>
<evidence type="ECO:0000313" key="2">
    <source>
        <dbReference type="Proteomes" id="UP000602510"/>
    </source>
</evidence>
<dbReference type="EMBL" id="WSZM01000862">
    <property type="protein sequence ID" value="KAF4029215.1"/>
    <property type="molecule type" value="Genomic_DNA"/>
</dbReference>
<evidence type="ECO:0000313" key="1">
    <source>
        <dbReference type="EMBL" id="KAF4029215.1"/>
    </source>
</evidence>